<dbReference type="RefSeq" id="WP_110462070.1">
    <property type="nucleotide sequence ID" value="NZ_QKMR01000011.1"/>
</dbReference>
<dbReference type="Pfam" id="PF00395">
    <property type="entry name" value="SLH"/>
    <property type="match status" value="3"/>
</dbReference>
<feature type="signal peptide" evidence="2">
    <location>
        <begin position="1"/>
        <end position="30"/>
    </location>
</feature>
<feature type="domain" description="SLH" evidence="4">
    <location>
        <begin position="915"/>
        <end position="978"/>
    </location>
</feature>
<dbReference type="EMBL" id="QKMR01000011">
    <property type="protein sequence ID" value="PYG87364.1"/>
    <property type="molecule type" value="Genomic_DNA"/>
</dbReference>
<organism evidence="5 6">
    <name type="scientific">Ruminiclostridium sufflavum DSM 19573</name>
    <dbReference type="NCBI Taxonomy" id="1121337"/>
    <lineage>
        <taxon>Bacteria</taxon>
        <taxon>Bacillati</taxon>
        <taxon>Bacillota</taxon>
        <taxon>Clostridia</taxon>
        <taxon>Eubacteriales</taxon>
        <taxon>Oscillospiraceae</taxon>
        <taxon>Ruminiclostridium</taxon>
    </lineage>
</organism>
<feature type="domain" description="SLH" evidence="4">
    <location>
        <begin position="979"/>
        <end position="1038"/>
    </location>
</feature>
<dbReference type="SUPFAM" id="SSF48726">
    <property type="entry name" value="Immunoglobulin"/>
    <property type="match status" value="1"/>
</dbReference>
<comment type="caution">
    <text evidence="5">The sequence shown here is derived from an EMBL/GenBank/DDBJ whole genome shotgun (WGS) entry which is preliminary data.</text>
</comment>
<dbReference type="Proteomes" id="UP000248132">
    <property type="component" value="Unassembled WGS sequence"/>
</dbReference>
<evidence type="ECO:0000313" key="5">
    <source>
        <dbReference type="EMBL" id="PYG87364.1"/>
    </source>
</evidence>
<name>A0A318XJG9_9FIRM</name>
<evidence type="ECO:0000256" key="2">
    <source>
        <dbReference type="SAM" id="SignalP"/>
    </source>
</evidence>
<dbReference type="PROSITE" id="PS51272">
    <property type="entry name" value="SLH"/>
    <property type="match status" value="3"/>
</dbReference>
<feature type="chain" id="PRO_5016456898" evidence="2">
    <location>
        <begin position="31"/>
        <end position="1099"/>
    </location>
</feature>
<gene>
    <name evidence="5" type="ORF">LY28_02031</name>
</gene>
<dbReference type="Gene3D" id="2.60.40.10">
    <property type="entry name" value="Immunoglobulins"/>
    <property type="match status" value="2"/>
</dbReference>
<dbReference type="InterPro" id="IPR036179">
    <property type="entry name" value="Ig-like_dom_sf"/>
</dbReference>
<protein>
    <submittedName>
        <fullName evidence="5">S-layer family protein</fullName>
    </submittedName>
</protein>
<reference evidence="5 6" key="1">
    <citation type="submission" date="2018-06" db="EMBL/GenBank/DDBJ databases">
        <title>Genomic Encyclopedia of Type Strains, Phase I: the one thousand microbial genomes (KMG-I) project.</title>
        <authorList>
            <person name="Kyrpides N."/>
        </authorList>
    </citation>
    <scope>NUCLEOTIDE SEQUENCE [LARGE SCALE GENOMIC DNA]</scope>
    <source>
        <strain evidence="5 6">DSM 19573</strain>
    </source>
</reference>
<dbReference type="OrthoDB" id="1703838at2"/>
<feature type="domain" description="SLH" evidence="4">
    <location>
        <begin position="1043"/>
        <end position="1099"/>
    </location>
</feature>
<dbReference type="InterPro" id="IPR013783">
    <property type="entry name" value="Ig-like_fold"/>
</dbReference>
<keyword evidence="6" id="KW-1185">Reference proteome</keyword>
<evidence type="ECO:0000313" key="6">
    <source>
        <dbReference type="Proteomes" id="UP000248132"/>
    </source>
</evidence>
<feature type="domain" description="Ig-like" evidence="3">
    <location>
        <begin position="255"/>
        <end position="347"/>
    </location>
</feature>
<dbReference type="AlphaFoldDB" id="A0A318XJG9"/>
<proteinExistence type="predicted"/>
<evidence type="ECO:0000256" key="1">
    <source>
        <dbReference type="ARBA" id="ARBA00022737"/>
    </source>
</evidence>
<dbReference type="PROSITE" id="PS50835">
    <property type="entry name" value="IG_LIKE"/>
    <property type="match status" value="1"/>
</dbReference>
<evidence type="ECO:0000259" key="4">
    <source>
        <dbReference type="PROSITE" id="PS51272"/>
    </source>
</evidence>
<evidence type="ECO:0000259" key="3">
    <source>
        <dbReference type="PROSITE" id="PS50835"/>
    </source>
</evidence>
<keyword evidence="2" id="KW-0732">Signal</keyword>
<dbReference type="InterPro" id="IPR007110">
    <property type="entry name" value="Ig-like_dom"/>
</dbReference>
<sequence>MKKSISKILSLLMAVCLVLTLLPITASAGAAFNGYSVFSSGGDFGTVSLDYQNQPAKELSLLFSGVTAPITGIQATLGQGNYSAFEITSAITPTTVNSDPDIPKISFRPKTGLSGGTYTDKLIIKDDNDLFSHEVALSFTVLYYTYTCTVSPSAITFPDAMTDYDNSSMAQEFTITNTGTGQLAGLSTALQKGAASSFEIITPSAISIDPGNTATVGIRPKSGLGAETYTDTLVITGDHGAAASAELSFKVNQNPYFALPPSNQSTSAGGNASFAVIAEGIPSPSYLWYESPNGISWNSLENEGIYSGTTSSAIMLTGVPAAYNGYQYRCHISNSNGSTYSTAATLTVTGGITGTVTGTMNISNRPGVNLISDATGKGWDWNAYSSTLTLNSSYSGNSIEIKCSNGSNINLVLTGDVSINANLWAISMSGLNYNDTDISLTIKAGSHTLSLASGMAIALQAQGSIIIESGTVLASGDCHGISTAFGDVIIRGNSNLTTTGGIVGSGIQANGDIIIGTSGTVNATGNICGLRPVEGGITISSGTVKASGGMYEALHGGNGDTGITISGGTVTTGDIAGSNGKVYGNITISGSATNVAINGNVSGGSLKIAGGTVTIGDIASLNGTVYSDITINGSAANVTINGNTIGSLNVSNGTVTIKGKAEGSQNLTGGIVYVDGVKVYPTAVSDGGSNKGSVSSDSGKISITVSGSTAITAITASTDANGKAKITIPQTKIKEALAKAKEAADKAGEKPQLEIKLDKTESAAETQVTLTTASIKDIVSGGISSLTISSGLGTVTFDEAALKKISDTASNDVDISVAKLDISAYSEDIRKIIGSRPVYSFTVTSSGKIISQLGGAVTASMPYTPAPGEDTNAIIIYYINDTGSLETVTSGHYDADTGTVIFTTDHFSAYAVGYNKVSFNDVSKNAWYSDAVTFLAARGITGGTAPSAFSPDKALTRGQFITFVMKAYGIASDKNLENNFADAGNTYYTGYLAAAKRLGISGGTGENRFSPERTVTRQEMFTLLYNTLKTIGRLPESNSGTSVSEFSDAGSIASWAKPAMDYLVKAGKISGNGGKLSPAEITTRGQMAQVLYNLLTNTN</sequence>
<dbReference type="InterPro" id="IPR001119">
    <property type="entry name" value="SLH_dom"/>
</dbReference>
<accession>A0A318XJG9</accession>
<keyword evidence="1" id="KW-0677">Repeat</keyword>